<proteinExistence type="predicted"/>
<accession>A0A6J5KIK6</accession>
<protein>
    <submittedName>
        <fullName evidence="1">Uncharacterized protein</fullName>
    </submittedName>
</protein>
<sequence>MSAILALEGVLKTETGDPIPEGIKLFRILSEFYRIVISSDLDTKQTEHWLRSHMIVGYGEIYDSSLFFTGQDLRSRHLAVAKSKGKVELFIDADADYCAEALSMGIPTIMFASPTFVRLSRDVKPWEDLQVEVARQKEALLEAHLGSRVTRFE</sequence>
<reference evidence="1" key="1">
    <citation type="submission" date="2020-04" db="EMBL/GenBank/DDBJ databases">
        <authorList>
            <person name="Chiriac C."/>
            <person name="Salcher M."/>
            <person name="Ghai R."/>
            <person name="Kavagutti S V."/>
        </authorList>
    </citation>
    <scope>NUCLEOTIDE SEQUENCE</scope>
</reference>
<organism evidence="1">
    <name type="scientific">uncultured Caudovirales phage</name>
    <dbReference type="NCBI Taxonomy" id="2100421"/>
    <lineage>
        <taxon>Viruses</taxon>
        <taxon>Duplodnaviria</taxon>
        <taxon>Heunggongvirae</taxon>
        <taxon>Uroviricota</taxon>
        <taxon>Caudoviricetes</taxon>
        <taxon>Peduoviridae</taxon>
        <taxon>Maltschvirus</taxon>
        <taxon>Maltschvirus maltsch</taxon>
    </lineage>
</organism>
<gene>
    <name evidence="1" type="ORF">UFOVP27_31</name>
</gene>
<name>A0A6J5KIK6_9CAUD</name>
<dbReference type="EMBL" id="LR796157">
    <property type="protein sequence ID" value="CAB4121968.1"/>
    <property type="molecule type" value="Genomic_DNA"/>
</dbReference>
<evidence type="ECO:0000313" key="1">
    <source>
        <dbReference type="EMBL" id="CAB4121968.1"/>
    </source>
</evidence>